<dbReference type="Pfam" id="PF09678">
    <property type="entry name" value="Caa3_CtaG"/>
    <property type="match status" value="1"/>
</dbReference>
<feature type="transmembrane region" description="Helical" evidence="6">
    <location>
        <begin position="164"/>
        <end position="185"/>
    </location>
</feature>
<evidence type="ECO:0000313" key="8">
    <source>
        <dbReference type="Proteomes" id="UP001501624"/>
    </source>
</evidence>
<evidence type="ECO:0000256" key="6">
    <source>
        <dbReference type="SAM" id="Phobius"/>
    </source>
</evidence>
<keyword evidence="2" id="KW-1003">Cell membrane</keyword>
<organism evidence="7 8">
    <name type="scientific">Amycolatopsis tucumanensis</name>
    <dbReference type="NCBI Taxonomy" id="401106"/>
    <lineage>
        <taxon>Bacteria</taxon>
        <taxon>Bacillati</taxon>
        <taxon>Actinomycetota</taxon>
        <taxon>Actinomycetes</taxon>
        <taxon>Pseudonocardiales</taxon>
        <taxon>Pseudonocardiaceae</taxon>
        <taxon>Amycolatopsis</taxon>
    </lineage>
</organism>
<protein>
    <submittedName>
        <fullName evidence="7">Cytochrome c oxidase assembly protein</fullName>
    </submittedName>
</protein>
<evidence type="ECO:0000313" key="7">
    <source>
        <dbReference type="EMBL" id="GAA3857691.1"/>
    </source>
</evidence>
<feature type="transmembrane region" description="Helical" evidence="6">
    <location>
        <begin position="197"/>
        <end position="216"/>
    </location>
</feature>
<gene>
    <name evidence="7" type="ORF">GCM10022380_88700</name>
</gene>
<evidence type="ECO:0000256" key="4">
    <source>
        <dbReference type="ARBA" id="ARBA00022989"/>
    </source>
</evidence>
<feature type="transmembrane region" description="Helical" evidence="6">
    <location>
        <begin position="65"/>
        <end position="87"/>
    </location>
</feature>
<feature type="transmembrane region" description="Helical" evidence="6">
    <location>
        <begin position="36"/>
        <end position="53"/>
    </location>
</feature>
<keyword evidence="5 6" id="KW-0472">Membrane</keyword>
<keyword evidence="8" id="KW-1185">Reference proteome</keyword>
<evidence type="ECO:0000256" key="2">
    <source>
        <dbReference type="ARBA" id="ARBA00022475"/>
    </source>
</evidence>
<accession>A0ABP7JYN3</accession>
<comment type="caution">
    <text evidence="7">The sequence shown here is derived from an EMBL/GenBank/DDBJ whole genome shotgun (WGS) entry which is preliminary data.</text>
</comment>
<evidence type="ECO:0000256" key="5">
    <source>
        <dbReference type="ARBA" id="ARBA00023136"/>
    </source>
</evidence>
<proteinExistence type="predicted"/>
<dbReference type="EMBL" id="BAABCM010000028">
    <property type="protein sequence ID" value="GAA3857691.1"/>
    <property type="molecule type" value="Genomic_DNA"/>
</dbReference>
<feature type="transmembrane region" description="Helical" evidence="6">
    <location>
        <begin position="135"/>
        <end position="152"/>
    </location>
</feature>
<sequence>MPDHATGTWPIALAVAVALVGYLCAARRPWPRWRTISFTAGALAVVVALPFPAHTFTAHMAQHLVVGMAGPLLLVLGRPVTLALRVCRGRRALVRVLRSWPVAVLVFPPVAAVLDVGGLWLLYRTPLIAQAHQPWVQAHVFAAGLLFTAAICQVEPVRHRHGLVLRGATLVLAGAAHGILAKTLYADGFRAGAQVLYYGGDAVEIALALVICLQWYRRQSRRRARATSVDTPVTAALPAPRTLEASTVAQSK</sequence>
<keyword evidence="4 6" id="KW-1133">Transmembrane helix</keyword>
<reference evidence="8" key="1">
    <citation type="journal article" date="2019" name="Int. J. Syst. Evol. Microbiol.">
        <title>The Global Catalogue of Microorganisms (GCM) 10K type strain sequencing project: providing services to taxonomists for standard genome sequencing and annotation.</title>
        <authorList>
            <consortium name="The Broad Institute Genomics Platform"/>
            <consortium name="The Broad Institute Genome Sequencing Center for Infectious Disease"/>
            <person name="Wu L."/>
            <person name="Ma J."/>
        </authorList>
    </citation>
    <scope>NUCLEOTIDE SEQUENCE [LARGE SCALE GENOMIC DNA]</scope>
    <source>
        <strain evidence="8">JCM 17017</strain>
    </source>
</reference>
<dbReference type="InterPro" id="IPR019108">
    <property type="entry name" value="Caa3_assmbl_CtaG-rel"/>
</dbReference>
<dbReference type="RefSeq" id="WP_237340162.1">
    <property type="nucleotide sequence ID" value="NZ_BAABCM010000028.1"/>
</dbReference>
<evidence type="ECO:0000256" key="1">
    <source>
        <dbReference type="ARBA" id="ARBA00004651"/>
    </source>
</evidence>
<keyword evidence="3 6" id="KW-0812">Transmembrane</keyword>
<feature type="transmembrane region" description="Helical" evidence="6">
    <location>
        <begin position="6"/>
        <end position="24"/>
    </location>
</feature>
<comment type="subcellular location">
    <subcellularLocation>
        <location evidence="1">Cell membrane</location>
        <topology evidence="1">Multi-pass membrane protein</topology>
    </subcellularLocation>
</comment>
<evidence type="ECO:0000256" key="3">
    <source>
        <dbReference type="ARBA" id="ARBA00022692"/>
    </source>
</evidence>
<dbReference type="Proteomes" id="UP001501624">
    <property type="component" value="Unassembled WGS sequence"/>
</dbReference>
<name>A0ABP7JYN3_9PSEU</name>
<feature type="transmembrane region" description="Helical" evidence="6">
    <location>
        <begin position="99"/>
        <end position="123"/>
    </location>
</feature>